<name>A0A3M3Z9Z1_9PSED</name>
<reference evidence="1 2" key="1">
    <citation type="submission" date="2018-08" db="EMBL/GenBank/DDBJ databases">
        <title>Recombination of ecologically and evolutionarily significant loci maintains genetic cohesion in the Pseudomonas syringae species complex.</title>
        <authorList>
            <person name="Dillon M."/>
            <person name="Thakur S."/>
            <person name="Almeida R.N.D."/>
            <person name="Weir B.S."/>
            <person name="Guttman D.S."/>
        </authorList>
    </citation>
    <scope>NUCLEOTIDE SEQUENCE [LARGE SCALE GENOMIC DNA]</scope>
    <source>
        <strain evidence="1 2">ICMP 4092</strain>
    </source>
</reference>
<evidence type="ECO:0000313" key="2">
    <source>
        <dbReference type="Proteomes" id="UP000268056"/>
    </source>
</evidence>
<organism evidence="1 2">
    <name type="scientific">Pseudomonas syringae pv. tagetis</name>
    <dbReference type="NCBI Taxonomy" id="129140"/>
    <lineage>
        <taxon>Bacteria</taxon>
        <taxon>Pseudomonadati</taxon>
        <taxon>Pseudomonadota</taxon>
        <taxon>Gammaproteobacteria</taxon>
        <taxon>Pseudomonadales</taxon>
        <taxon>Pseudomonadaceae</taxon>
        <taxon>Pseudomonas</taxon>
    </lineage>
</organism>
<gene>
    <name evidence="1" type="ORF">ALQ32_101828</name>
</gene>
<dbReference type="Proteomes" id="UP000268056">
    <property type="component" value="Unassembled WGS sequence"/>
</dbReference>
<dbReference type="AlphaFoldDB" id="A0A3M3Z9Z1"/>
<dbReference type="EMBL" id="RBQC01000047">
    <property type="protein sequence ID" value="RMO90794.1"/>
    <property type="molecule type" value="Genomic_DNA"/>
</dbReference>
<accession>A0A3M3Z9Z1</accession>
<comment type="caution">
    <text evidence="1">The sequence shown here is derived from an EMBL/GenBank/DDBJ whole genome shotgun (WGS) entry which is preliminary data.</text>
</comment>
<evidence type="ECO:0000313" key="1">
    <source>
        <dbReference type="EMBL" id="RMO90794.1"/>
    </source>
</evidence>
<sequence>MRLDAPAAVAHLCEPGDAPLAHEEAGAVAEYRAVAESFN</sequence>
<protein>
    <submittedName>
        <fullName evidence="1">Uncharacterized protein</fullName>
    </submittedName>
</protein>
<proteinExistence type="predicted"/>